<name>W2S127_CYPE1</name>
<evidence type="ECO:0000313" key="2">
    <source>
        <dbReference type="EMBL" id="ETN42295.1"/>
    </source>
</evidence>
<reference evidence="2 3" key="1">
    <citation type="submission" date="2013-03" db="EMBL/GenBank/DDBJ databases">
        <title>The Genome Sequence of Phialophora europaea CBS 101466.</title>
        <authorList>
            <consortium name="The Broad Institute Genomics Platform"/>
            <person name="Cuomo C."/>
            <person name="de Hoog S."/>
            <person name="Gorbushina A."/>
            <person name="Walker B."/>
            <person name="Young S.K."/>
            <person name="Zeng Q."/>
            <person name="Gargeya S."/>
            <person name="Fitzgerald M."/>
            <person name="Haas B."/>
            <person name="Abouelleil A."/>
            <person name="Allen A.W."/>
            <person name="Alvarado L."/>
            <person name="Arachchi H.M."/>
            <person name="Berlin A.M."/>
            <person name="Chapman S.B."/>
            <person name="Gainer-Dewar J."/>
            <person name="Goldberg J."/>
            <person name="Griggs A."/>
            <person name="Gujja S."/>
            <person name="Hansen M."/>
            <person name="Howarth C."/>
            <person name="Imamovic A."/>
            <person name="Ireland A."/>
            <person name="Larimer J."/>
            <person name="McCowan C."/>
            <person name="Murphy C."/>
            <person name="Pearson M."/>
            <person name="Poon T.W."/>
            <person name="Priest M."/>
            <person name="Roberts A."/>
            <person name="Saif S."/>
            <person name="Shea T."/>
            <person name="Sisk P."/>
            <person name="Sykes S."/>
            <person name="Wortman J."/>
            <person name="Nusbaum C."/>
            <person name="Birren B."/>
        </authorList>
    </citation>
    <scope>NUCLEOTIDE SEQUENCE [LARGE SCALE GENOMIC DNA]</scope>
    <source>
        <strain evidence="2 3">CBS 101466</strain>
    </source>
</reference>
<dbReference type="GeneID" id="19971575"/>
<protein>
    <submittedName>
        <fullName evidence="2">Uncharacterized protein</fullName>
    </submittedName>
</protein>
<evidence type="ECO:0000313" key="3">
    <source>
        <dbReference type="Proteomes" id="UP000030752"/>
    </source>
</evidence>
<sequence length="100" mass="11083">MSGTMDNIRAKIKRRFSHKDPEPQNFDEYDSSEEGQDHETSTYLSREIEKAEAEGHEQGKPGSLLNRMIMHGNKKTEAEINAGHQTPAAVNQTSAGAQNA</sequence>
<proteinExistence type="predicted"/>
<dbReference type="HOGENOM" id="CLU_174939_0_0_1"/>
<dbReference type="Proteomes" id="UP000030752">
    <property type="component" value="Unassembled WGS sequence"/>
</dbReference>
<dbReference type="EMBL" id="KB822719">
    <property type="protein sequence ID" value="ETN42295.1"/>
    <property type="molecule type" value="Genomic_DNA"/>
</dbReference>
<dbReference type="VEuPathDB" id="FungiDB:HMPREF1541_04236"/>
<evidence type="ECO:0000256" key="1">
    <source>
        <dbReference type="SAM" id="MobiDB-lite"/>
    </source>
</evidence>
<feature type="compositionally biased region" description="Acidic residues" evidence="1">
    <location>
        <begin position="25"/>
        <end position="34"/>
    </location>
</feature>
<feature type="region of interest" description="Disordered" evidence="1">
    <location>
        <begin position="1"/>
        <end position="43"/>
    </location>
</feature>
<feature type="region of interest" description="Disordered" evidence="1">
    <location>
        <begin position="73"/>
        <end position="100"/>
    </location>
</feature>
<accession>W2S127</accession>
<dbReference type="InParanoid" id="W2S127"/>
<feature type="compositionally biased region" description="Polar residues" evidence="1">
    <location>
        <begin position="88"/>
        <end position="100"/>
    </location>
</feature>
<dbReference type="OrthoDB" id="5313204at2759"/>
<dbReference type="AlphaFoldDB" id="W2S127"/>
<organism evidence="2 3">
    <name type="scientific">Cyphellophora europaea (strain CBS 101466)</name>
    <name type="common">Phialophora europaea</name>
    <dbReference type="NCBI Taxonomy" id="1220924"/>
    <lineage>
        <taxon>Eukaryota</taxon>
        <taxon>Fungi</taxon>
        <taxon>Dikarya</taxon>
        <taxon>Ascomycota</taxon>
        <taxon>Pezizomycotina</taxon>
        <taxon>Eurotiomycetes</taxon>
        <taxon>Chaetothyriomycetidae</taxon>
        <taxon>Chaetothyriales</taxon>
        <taxon>Cyphellophoraceae</taxon>
        <taxon>Cyphellophora</taxon>
    </lineage>
</organism>
<gene>
    <name evidence="2" type="ORF">HMPREF1541_04236</name>
</gene>
<dbReference type="eggNOG" id="ENOG502RM56">
    <property type="taxonomic scope" value="Eukaryota"/>
</dbReference>
<dbReference type="RefSeq" id="XP_008716804.1">
    <property type="nucleotide sequence ID" value="XM_008718582.1"/>
</dbReference>
<keyword evidence="3" id="KW-1185">Reference proteome</keyword>